<organism evidence="7 8">
    <name type="scientific">Flavivirga aquatica</name>
    <dbReference type="NCBI Taxonomy" id="1849968"/>
    <lineage>
        <taxon>Bacteria</taxon>
        <taxon>Pseudomonadati</taxon>
        <taxon>Bacteroidota</taxon>
        <taxon>Flavobacteriia</taxon>
        <taxon>Flavobacteriales</taxon>
        <taxon>Flavobacteriaceae</taxon>
        <taxon>Flavivirga</taxon>
    </lineage>
</organism>
<feature type="transmembrane region" description="Helical" evidence="6">
    <location>
        <begin position="313"/>
        <end position="333"/>
    </location>
</feature>
<accession>A0A1E5SH37</accession>
<dbReference type="STRING" id="1849968.A8C32_04285"/>
<comment type="subcellular location">
    <subcellularLocation>
        <location evidence="1">Endomembrane system</location>
        <topology evidence="1">Multi-pass membrane protein</topology>
    </subcellularLocation>
</comment>
<dbReference type="PANTHER" id="PTHR23519">
    <property type="entry name" value="AUTOPHAGY-RELATED PROTEIN 22"/>
    <property type="match status" value="1"/>
</dbReference>
<feature type="transmembrane region" description="Helical" evidence="6">
    <location>
        <begin position="96"/>
        <end position="112"/>
    </location>
</feature>
<evidence type="ECO:0000256" key="1">
    <source>
        <dbReference type="ARBA" id="ARBA00004127"/>
    </source>
</evidence>
<dbReference type="GO" id="GO:0012505">
    <property type="term" value="C:endomembrane system"/>
    <property type="evidence" value="ECO:0007669"/>
    <property type="project" value="UniProtKB-SubCell"/>
</dbReference>
<dbReference type="Gene3D" id="1.20.1250.20">
    <property type="entry name" value="MFS general substrate transporter like domains"/>
    <property type="match status" value="1"/>
</dbReference>
<evidence type="ECO:0000313" key="8">
    <source>
        <dbReference type="Proteomes" id="UP000095713"/>
    </source>
</evidence>
<reference evidence="7 8" key="1">
    <citation type="submission" date="2016-05" db="EMBL/GenBank/DDBJ databases">
        <title>Draft Genome Sequence of Algibacter sp. Strain SK-16 Isolated from the Surface Water of Aburatsubo Inlet.</title>
        <authorList>
            <person name="Wong S.-K."/>
            <person name="Yoshizawa S."/>
            <person name="Nakajima Y."/>
            <person name="Ogura Y."/>
            <person name="Tetsuya H."/>
            <person name="Hamasaki K."/>
        </authorList>
    </citation>
    <scope>NUCLEOTIDE SEQUENCE [LARGE SCALE GENOMIC DNA]</scope>
    <source>
        <strain evidence="7 8">SK-16</strain>
    </source>
</reference>
<dbReference type="InterPro" id="IPR036259">
    <property type="entry name" value="MFS_trans_sf"/>
</dbReference>
<feature type="transmembrane region" description="Helical" evidence="6">
    <location>
        <begin position="61"/>
        <end position="84"/>
    </location>
</feature>
<keyword evidence="4 6" id="KW-1133">Transmembrane helix</keyword>
<keyword evidence="2" id="KW-0813">Transport</keyword>
<evidence type="ECO:0000256" key="4">
    <source>
        <dbReference type="ARBA" id="ARBA00022989"/>
    </source>
</evidence>
<dbReference type="OrthoDB" id="9768783at2"/>
<dbReference type="Proteomes" id="UP000095713">
    <property type="component" value="Unassembled WGS sequence"/>
</dbReference>
<keyword evidence="8" id="KW-1185">Reference proteome</keyword>
<evidence type="ECO:0000256" key="3">
    <source>
        <dbReference type="ARBA" id="ARBA00022692"/>
    </source>
</evidence>
<dbReference type="InterPro" id="IPR050495">
    <property type="entry name" value="ATG22/LtaA_families"/>
</dbReference>
<keyword evidence="5 6" id="KW-0472">Membrane</keyword>
<feature type="transmembrane region" description="Helical" evidence="6">
    <location>
        <begin position="118"/>
        <end position="137"/>
    </location>
</feature>
<protein>
    <submittedName>
        <fullName evidence="7">MFS transporter permease</fullName>
    </submittedName>
</protein>
<evidence type="ECO:0000256" key="5">
    <source>
        <dbReference type="ARBA" id="ARBA00023136"/>
    </source>
</evidence>
<feature type="transmembrane region" description="Helical" evidence="6">
    <location>
        <begin position="219"/>
        <end position="239"/>
    </location>
</feature>
<dbReference type="Pfam" id="PF11700">
    <property type="entry name" value="ATG22"/>
    <property type="match status" value="2"/>
</dbReference>
<dbReference type="SUPFAM" id="SSF103473">
    <property type="entry name" value="MFS general substrate transporter"/>
    <property type="match status" value="1"/>
</dbReference>
<name>A0A1E5SH37_9FLAO</name>
<feature type="transmembrane region" description="Helical" evidence="6">
    <location>
        <begin position="369"/>
        <end position="387"/>
    </location>
</feature>
<dbReference type="InterPro" id="IPR024671">
    <property type="entry name" value="Atg22-like"/>
</dbReference>
<sequence length="468" mass="52595">MNQLKKGSKKLLNAWAFYDWANSVYTLTITSSVFPIFYSALFLSEIKTVQAFGLEFKSTALITYVTAFTFLVVAFMSPILSGIADYIGNKKKFMQFFCYLGSVGCIGLYYFTLDSIHISILFYFMGLIGYWGSLVFYNSYLPDIAFKEQQDSISAKGFSMGYVGSVILLILNLAMVMKPDWFGFDISIAESIRETGTESEINLAIKKATDIASFEAMKISFITVGVWWAVFSQYSFYYLPKGAKSGHKVTKAVVFNGLKELKLVWSQLRLNLRLKRYLQAFFVFSMAVQTIMLVAVYFGEEEIDWGGDGAKTTGLIVSILVIQLVAVLGAFLTSRASAKFGNIKTLIAINLMWMGLCFYAYFMKNPMQFYIAAGFVGLVMGGVQSLARSTYSKFLPETEDTTSYFSFYDVAEKIGIVFGMVIFATIDQITGSMRNAILFLFVFFLAGIILLFRVSEIKLELNDEEITD</sequence>
<feature type="transmembrane region" description="Helical" evidence="6">
    <location>
        <begin position="432"/>
        <end position="452"/>
    </location>
</feature>
<feature type="transmembrane region" description="Helical" evidence="6">
    <location>
        <begin position="158"/>
        <end position="177"/>
    </location>
</feature>
<dbReference type="PANTHER" id="PTHR23519:SF1">
    <property type="entry name" value="AUTOPHAGY-RELATED PROTEIN 22"/>
    <property type="match status" value="1"/>
</dbReference>
<evidence type="ECO:0000256" key="2">
    <source>
        <dbReference type="ARBA" id="ARBA00022448"/>
    </source>
</evidence>
<dbReference type="EMBL" id="MDJD01000054">
    <property type="protein sequence ID" value="OEJ98439.1"/>
    <property type="molecule type" value="Genomic_DNA"/>
</dbReference>
<evidence type="ECO:0000313" key="7">
    <source>
        <dbReference type="EMBL" id="OEJ98439.1"/>
    </source>
</evidence>
<feature type="transmembrane region" description="Helical" evidence="6">
    <location>
        <begin position="20"/>
        <end position="41"/>
    </location>
</feature>
<feature type="transmembrane region" description="Helical" evidence="6">
    <location>
        <begin position="277"/>
        <end position="298"/>
    </location>
</feature>
<feature type="transmembrane region" description="Helical" evidence="6">
    <location>
        <begin position="407"/>
        <end position="426"/>
    </location>
</feature>
<proteinExistence type="predicted"/>
<comment type="caution">
    <text evidence="7">The sequence shown here is derived from an EMBL/GenBank/DDBJ whole genome shotgun (WGS) entry which is preliminary data.</text>
</comment>
<keyword evidence="3 6" id="KW-0812">Transmembrane</keyword>
<gene>
    <name evidence="7" type="ORF">A8C32_04285</name>
</gene>
<feature type="transmembrane region" description="Helical" evidence="6">
    <location>
        <begin position="345"/>
        <end position="363"/>
    </location>
</feature>
<evidence type="ECO:0000256" key="6">
    <source>
        <dbReference type="SAM" id="Phobius"/>
    </source>
</evidence>
<dbReference type="AlphaFoldDB" id="A0A1E5SH37"/>
<dbReference type="RefSeq" id="WP_069831127.1">
    <property type="nucleotide sequence ID" value="NZ_MDJD01000054.1"/>
</dbReference>